<dbReference type="Pfam" id="PF11754">
    <property type="entry name" value="Velvet"/>
    <property type="match status" value="2"/>
</dbReference>
<dbReference type="EMBL" id="JANBQB010000275">
    <property type="protein sequence ID" value="KAJ1978464.1"/>
    <property type="molecule type" value="Genomic_DNA"/>
</dbReference>
<feature type="compositionally biased region" description="Polar residues" evidence="5">
    <location>
        <begin position="300"/>
        <end position="311"/>
    </location>
</feature>
<dbReference type="Gene3D" id="2.60.40.3960">
    <property type="entry name" value="Velvet domain"/>
    <property type="match status" value="1"/>
</dbReference>
<feature type="domain" description="Velvet" evidence="6">
    <location>
        <begin position="27"/>
        <end position="199"/>
    </location>
</feature>
<dbReference type="InterPro" id="IPR037525">
    <property type="entry name" value="Velvet_dom"/>
</dbReference>
<keyword evidence="8" id="KW-1185">Reference proteome</keyword>
<accession>A0A9W8EC84</accession>
<comment type="subcellular location">
    <subcellularLocation>
        <location evidence="1">Nucleus</location>
    </subcellularLocation>
</comment>
<feature type="region of interest" description="Disordered" evidence="5">
    <location>
        <begin position="493"/>
        <end position="554"/>
    </location>
</feature>
<evidence type="ECO:0000313" key="7">
    <source>
        <dbReference type="EMBL" id="KAJ1978464.1"/>
    </source>
</evidence>
<evidence type="ECO:0000259" key="6">
    <source>
        <dbReference type="PROSITE" id="PS51821"/>
    </source>
</evidence>
<evidence type="ECO:0000256" key="1">
    <source>
        <dbReference type="ARBA" id="ARBA00004123"/>
    </source>
</evidence>
<keyword evidence="3" id="KW-0804">Transcription</keyword>
<dbReference type="InterPro" id="IPR021740">
    <property type="entry name" value="Velvet"/>
</dbReference>
<proteinExistence type="predicted"/>
<dbReference type="GO" id="GO:0005634">
    <property type="term" value="C:nucleus"/>
    <property type="evidence" value="ECO:0007669"/>
    <property type="project" value="UniProtKB-SubCell"/>
</dbReference>
<feature type="region of interest" description="Disordered" evidence="5">
    <location>
        <begin position="276"/>
        <end position="346"/>
    </location>
</feature>
<protein>
    <recommendedName>
        <fullName evidence="6">Velvet domain-containing protein</fullName>
    </recommendedName>
</protein>
<feature type="compositionally biased region" description="Polar residues" evidence="5">
    <location>
        <begin position="278"/>
        <end position="293"/>
    </location>
</feature>
<dbReference type="PANTHER" id="PTHR33572:SF18">
    <property type="entry name" value="SPORE DEVELOPMENT REGULATOR VOSA"/>
    <property type="match status" value="1"/>
</dbReference>
<comment type="caution">
    <text evidence="7">The sequence shown here is derived from an EMBL/GenBank/DDBJ whole genome shotgun (WGS) entry which is preliminary data.</text>
</comment>
<name>A0A9W8EC84_9FUNG</name>
<feature type="region of interest" description="Disordered" evidence="5">
    <location>
        <begin position="441"/>
        <end position="467"/>
    </location>
</feature>
<feature type="region of interest" description="Disordered" evidence="5">
    <location>
        <begin position="207"/>
        <end position="255"/>
    </location>
</feature>
<organism evidence="7 8">
    <name type="scientific">Dimargaris verticillata</name>
    <dbReference type="NCBI Taxonomy" id="2761393"/>
    <lineage>
        <taxon>Eukaryota</taxon>
        <taxon>Fungi</taxon>
        <taxon>Fungi incertae sedis</taxon>
        <taxon>Zoopagomycota</taxon>
        <taxon>Kickxellomycotina</taxon>
        <taxon>Dimargaritomycetes</taxon>
        <taxon>Dimargaritales</taxon>
        <taxon>Dimargaritaceae</taxon>
        <taxon>Dimargaris</taxon>
    </lineage>
</organism>
<evidence type="ECO:0000256" key="5">
    <source>
        <dbReference type="SAM" id="MobiDB-lite"/>
    </source>
</evidence>
<feature type="compositionally biased region" description="Polar residues" evidence="5">
    <location>
        <begin position="516"/>
        <end position="528"/>
    </location>
</feature>
<sequence length="554" mass="59673">MAATSPRPSASHSYRFLDSSAFNVLRASSNRYRMIIRQQPKQAKVCATKDKDRRPIDPPPIIQLRAADTQDETSQNYLQNPYFIMYAALVSPATTAAALEPQAVTASTIGSLVSSLHRLKDIDNSDGGFFVFPDISVKVEGEYRLRFCLYELVDSTVMYLGSEFSDVFTVYPAKKFPGMAESTFLSRSFSDQGVRIRIRKEHRLKFSRRACPQHHPSPSESATVVGAASPVTKRARISPSAGLNSPPSTRPAYYSPHTTAQLSTAYAPASAAYSDSSVTATSSHPPTIASTVPQHHHSPLSVQLAQSSNSGAGERSEISPPVPQSVQPFPHSYATHSVPSPSQSVPVIRHASSTLPRANSQSPRLAFHSLPSTPHQAQAPGEYLAQTLAPTTLPPLHACIPCDTQTAQLPFKRLPPIEALRETTPECGVSVGESGRPREFVGAGAGSPSSLPQRVTSFSSRRNSGSNGLPSFSASFDTFLHRHSVLLTAHSQHHGPTVASLQHTRPRSPLLRMTPGRQSASPYLSQLNHGPGPNIRVTGSPGTAVLPPGPYSYQ</sequence>
<dbReference type="Proteomes" id="UP001151582">
    <property type="component" value="Unassembled WGS sequence"/>
</dbReference>
<keyword evidence="2" id="KW-0805">Transcription regulation</keyword>
<feature type="compositionally biased region" description="Polar residues" evidence="5">
    <location>
        <begin position="447"/>
        <end position="458"/>
    </location>
</feature>
<reference evidence="7" key="1">
    <citation type="submission" date="2022-07" db="EMBL/GenBank/DDBJ databases">
        <title>Phylogenomic reconstructions and comparative analyses of Kickxellomycotina fungi.</title>
        <authorList>
            <person name="Reynolds N.K."/>
            <person name="Stajich J.E."/>
            <person name="Barry K."/>
            <person name="Grigoriev I.V."/>
            <person name="Crous P."/>
            <person name="Smith M.E."/>
        </authorList>
    </citation>
    <scope>NUCLEOTIDE SEQUENCE</scope>
    <source>
        <strain evidence="7">RSA 567</strain>
    </source>
</reference>
<dbReference type="AlphaFoldDB" id="A0A9W8EC84"/>
<feature type="compositionally biased region" description="Low complexity" evidence="5">
    <location>
        <begin position="337"/>
        <end position="346"/>
    </location>
</feature>
<dbReference type="InterPro" id="IPR038491">
    <property type="entry name" value="Velvet_dom_sf"/>
</dbReference>
<dbReference type="PROSITE" id="PS51821">
    <property type="entry name" value="VELVET"/>
    <property type="match status" value="1"/>
</dbReference>
<evidence type="ECO:0000313" key="8">
    <source>
        <dbReference type="Proteomes" id="UP001151582"/>
    </source>
</evidence>
<evidence type="ECO:0000256" key="4">
    <source>
        <dbReference type="ARBA" id="ARBA00023242"/>
    </source>
</evidence>
<evidence type="ECO:0000256" key="2">
    <source>
        <dbReference type="ARBA" id="ARBA00023015"/>
    </source>
</evidence>
<dbReference type="PANTHER" id="PTHR33572">
    <property type="entry name" value="SPORE DEVELOPMENT REGULATOR VOSA"/>
    <property type="match status" value="1"/>
</dbReference>
<keyword evidence="4" id="KW-0539">Nucleus</keyword>
<gene>
    <name evidence="7" type="ORF">H4R34_003196</name>
</gene>
<dbReference type="OrthoDB" id="5599552at2759"/>
<evidence type="ECO:0000256" key="3">
    <source>
        <dbReference type="ARBA" id="ARBA00023163"/>
    </source>
</evidence>